<dbReference type="EMBL" id="PDUU01000008">
    <property type="protein sequence ID" value="PHN97396.1"/>
    <property type="molecule type" value="Genomic_DNA"/>
</dbReference>
<evidence type="ECO:0000313" key="4">
    <source>
        <dbReference type="Proteomes" id="UP001242342"/>
    </source>
</evidence>
<dbReference type="Proteomes" id="UP000222163">
    <property type="component" value="Unassembled WGS sequence"/>
</dbReference>
<protein>
    <submittedName>
        <fullName evidence="2">Uncharacterized protein</fullName>
    </submittedName>
</protein>
<reference evidence="2" key="2">
    <citation type="submission" date="2017-10" db="EMBL/GenBank/DDBJ databases">
        <authorList>
            <person name="Enke T.N."/>
            <person name="Cordero O.X."/>
        </authorList>
    </citation>
    <scope>NUCLEOTIDE SEQUENCE</scope>
    <source>
        <strain evidence="2">4G03</strain>
    </source>
</reference>
<dbReference type="AlphaFoldDB" id="A0A2G1BTP3"/>
<proteinExistence type="predicted"/>
<reference evidence="1 4" key="3">
    <citation type="submission" date="2023-07" db="EMBL/GenBank/DDBJ databases">
        <title>Genome content predicts the carbon catabolic preferences of heterotrophic bacteria.</title>
        <authorList>
            <person name="Gralka M."/>
        </authorList>
    </citation>
    <scope>NUCLEOTIDE SEQUENCE [LARGE SCALE GENOMIC DNA]</scope>
    <source>
        <strain evidence="1 4">4G03</strain>
    </source>
</reference>
<reference evidence="2 3" key="1">
    <citation type="journal article" date="2016" name="Nat. Commun.">
        <title>Microbial interactions lead to rapid micro-scale successions on model marine particles.</title>
        <authorList>
            <person name="Datta M.S."/>
            <person name="Sliwerska E."/>
            <person name="Gore J."/>
            <person name="Polz M.F."/>
            <person name="Cordero O.X."/>
        </authorList>
    </citation>
    <scope>NUCLEOTIDE SEQUENCE [LARGE SCALE GENOMIC DNA]</scope>
    <source>
        <strain evidence="2 3">4G03</strain>
    </source>
</reference>
<evidence type="ECO:0000313" key="2">
    <source>
        <dbReference type="EMBL" id="PHN97396.1"/>
    </source>
</evidence>
<comment type="caution">
    <text evidence="2">The sequence shown here is derived from an EMBL/GenBank/DDBJ whole genome shotgun (WGS) entry which is preliminary data.</text>
</comment>
<dbReference type="RefSeq" id="WP_099215607.1">
    <property type="nucleotide sequence ID" value="NZ_JAUYVU010000006.1"/>
</dbReference>
<keyword evidence="4" id="KW-1185">Reference proteome</keyword>
<sequence length="118" mass="14085">MLPSYQNSIDLLINVANQKLYKQLIVQLNKDFNLTGIDLIFSENNTPLELKKELQKSIKELVLHNFSSYTNLLYRIDISEKDSQINESNDIDRYIENITFLILKRIWKKVWFKNQFSE</sequence>
<organism evidence="2 3">
    <name type="scientific">Tenacibaculum discolor</name>
    <dbReference type="NCBI Taxonomy" id="361581"/>
    <lineage>
        <taxon>Bacteria</taxon>
        <taxon>Pseudomonadati</taxon>
        <taxon>Bacteroidota</taxon>
        <taxon>Flavobacteriia</taxon>
        <taxon>Flavobacteriales</taxon>
        <taxon>Flavobacteriaceae</taxon>
        <taxon>Tenacibaculum</taxon>
    </lineage>
</organism>
<gene>
    <name evidence="2" type="ORF">CSC81_09975</name>
    <name evidence="1" type="ORF">Q8W23_08925</name>
</gene>
<evidence type="ECO:0000313" key="1">
    <source>
        <dbReference type="EMBL" id="MDP2541593.1"/>
    </source>
</evidence>
<accession>A0A2G1BTP3</accession>
<dbReference type="EMBL" id="JAUYVU010000006">
    <property type="protein sequence ID" value="MDP2541593.1"/>
    <property type="molecule type" value="Genomic_DNA"/>
</dbReference>
<evidence type="ECO:0000313" key="3">
    <source>
        <dbReference type="Proteomes" id="UP000222163"/>
    </source>
</evidence>
<dbReference type="Proteomes" id="UP001242342">
    <property type="component" value="Unassembled WGS sequence"/>
</dbReference>
<name>A0A2G1BTP3_9FLAO</name>